<feature type="compositionally biased region" description="Low complexity" evidence="1">
    <location>
        <begin position="173"/>
        <end position="190"/>
    </location>
</feature>
<gene>
    <name evidence="2" type="ORF">EPUL_004898</name>
</gene>
<evidence type="ECO:0000256" key="1">
    <source>
        <dbReference type="SAM" id="MobiDB-lite"/>
    </source>
</evidence>
<comment type="caution">
    <text evidence="2">The sequence shown here is derived from an EMBL/GenBank/DDBJ whole genome shotgun (WGS) entry which is preliminary data.</text>
</comment>
<dbReference type="STRING" id="225359.A0A2S4PQ72"/>
<dbReference type="OrthoDB" id="5418627at2759"/>
<feature type="region of interest" description="Disordered" evidence="1">
    <location>
        <begin position="39"/>
        <end position="62"/>
    </location>
</feature>
<evidence type="ECO:0000313" key="3">
    <source>
        <dbReference type="Proteomes" id="UP000237438"/>
    </source>
</evidence>
<evidence type="ECO:0000313" key="2">
    <source>
        <dbReference type="EMBL" id="POS84187.1"/>
    </source>
</evidence>
<dbReference type="Proteomes" id="UP000237438">
    <property type="component" value="Unassembled WGS sequence"/>
</dbReference>
<proteinExistence type="predicted"/>
<keyword evidence="3" id="KW-1185">Reference proteome</keyword>
<dbReference type="EMBL" id="PEDP01001136">
    <property type="protein sequence ID" value="POS84187.1"/>
    <property type="molecule type" value="Genomic_DNA"/>
</dbReference>
<organism evidence="2 3">
    <name type="scientific">Erysiphe pulchra</name>
    <dbReference type="NCBI Taxonomy" id="225359"/>
    <lineage>
        <taxon>Eukaryota</taxon>
        <taxon>Fungi</taxon>
        <taxon>Dikarya</taxon>
        <taxon>Ascomycota</taxon>
        <taxon>Pezizomycotina</taxon>
        <taxon>Leotiomycetes</taxon>
        <taxon>Erysiphales</taxon>
        <taxon>Erysiphaceae</taxon>
        <taxon>Erysiphe</taxon>
    </lineage>
</organism>
<protein>
    <submittedName>
        <fullName evidence="2">Uncharacterized protein</fullName>
    </submittedName>
</protein>
<feature type="compositionally biased region" description="Basic and acidic residues" evidence="1">
    <location>
        <begin position="42"/>
        <end position="59"/>
    </location>
</feature>
<reference evidence="2 3" key="1">
    <citation type="submission" date="2017-10" db="EMBL/GenBank/DDBJ databases">
        <title>Development of genomic resources for the powdery mildew, Erysiphe pulchra.</title>
        <authorList>
            <person name="Wadl P.A."/>
            <person name="Mack B.M."/>
            <person name="Moore G."/>
            <person name="Beltz S.B."/>
        </authorList>
    </citation>
    <scope>NUCLEOTIDE SEQUENCE [LARGE SCALE GENOMIC DNA]</scope>
    <source>
        <strain evidence="2">Cflorida</strain>
    </source>
</reference>
<sequence length="555" mass="61422">MASEFEKYTDHLLQNVSPDVSQSVTQAIAESMSKYSSIFPDNARDLHSDSPRKRSKLEESTMLSDPSICSMVVLGKEVDLHRPNEHEVDFQGLFTPSYLPLLDCSSYERKSVPQGLPRIRYADKGSGGTSDFMQVDASTEVTESLTPPPDPKVIKPKQKLTDGASQSSHESDSGASRRSALRSMSSSPKAPGIQSPRRVRFEVAGKEVLPTTSPLRSENFFFNEVTPSDFDSDDNVESEMIEDLGDSEPESEVPNRISSSQALRLLSRQSLEDDGTIWTTVGPTSDDSSSLTDLPLDDRQGDLAHKTLSLNQITLRQPMSAGNAHLDEDLIYTHPQDIATSSRTHTSTLNITSDLGRDPVSYEHHEDYPEVFSFDELSFRSEQNQKFEQQEDSDDDDDDDEFLTIRSSKFKSNNINSSNESKSSALAIPNSSTIAPESSSLGGLDAISKQDHPFSMPIVKPEVHARAADLGEVNTFVGSLDGRTGLDENISVNYRGCIGSPERAIVEDLRTGRPPKSLTERMLLEELVEEDLCRSKARIPIRTDNTRYPPESCYK</sequence>
<name>A0A2S4PQ72_9PEZI</name>
<dbReference type="AlphaFoldDB" id="A0A2S4PQ72"/>
<accession>A0A2S4PQ72</accession>
<feature type="region of interest" description="Disordered" evidence="1">
    <location>
        <begin position="137"/>
        <end position="198"/>
    </location>
</feature>